<dbReference type="Pfam" id="PF21990">
    <property type="entry name" value="SH2_1"/>
    <property type="match status" value="1"/>
</dbReference>
<keyword evidence="13" id="KW-0727">SH2 domain</keyword>
<dbReference type="InterPro" id="IPR000719">
    <property type="entry name" value="Prot_kinase_dom"/>
</dbReference>
<feature type="transmembrane region" description="Helical" evidence="19">
    <location>
        <begin position="86"/>
        <end position="111"/>
    </location>
</feature>
<evidence type="ECO:0000256" key="8">
    <source>
        <dbReference type="ARBA" id="ARBA00022737"/>
    </source>
</evidence>
<dbReference type="Pfam" id="PF18377">
    <property type="entry name" value="FERM_F2"/>
    <property type="match status" value="1"/>
</dbReference>
<keyword evidence="5" id="KW-0597">Phosphoprotein</keyword>
<dbReference type="InterPro" id="IPR041046">
    <property type="entry name" value="FERM_F2"/>
</dbReference>
<evidence type="ECO:0000256" key="13">
    <source>
        <dbReference type="ARBA" id="ARBA00022999"/>
    </source>
</evidence>
<evidence type="ECO:0000256" key="12">
    <source>
        <dbReference type="ARBA" id="ARBA00022989"/>
    </source>
</evidence>
<gene>
    <name evidence="23" type="ORF">ROHU_022447</name>
    <name evidence="22" type="ORF">ROHU_029559</name>
</gene>
<feature type="transmembrane region" description="Helical" evidence="19">
    <location>
        <begin position="179"/>
        <end position="198"/>
    </location>
</feature>
<evidence type="ECO:0000256" key="17">
    <source>
        <dbReference type="PROSITE-ProRule" id="PRU10141"/>
    </source>
</evidence>
<keyword evidence="11 17" id="KW-0067">ATP-binding</keyword>
<dbReference type="STRING" id="84645.A0A498MWK8"/>
<dbReference type="CDD" id="cd14473">
    <property type="entry name" value="FERM_B-lobe"/>
    <property type="match status" value="1"/>
</dbReference>
<dbReference type="GO" id="GO:0035556">
    <property type="term" value="P:intracellular signal transduction"/>
    <property type="evidence" value="ECO:0007669"/>
    <property type="project" value="InterPro"/>
</dbReference>
<evidence type="ECO:0000256" key="14">
    <source>
        <dbReference type="ARBA" id="ARBA00023136"/>
    </source>
</evidence>
<dbReference type="InterPro" id="IPR000980">
    <property type="entry name" value="SH2"/>
</dbReference>
<dbReference type="PRINTS" id="PR01823">
    <property type="entry name" value="JANUSKINASE"/>
</dbReference>
<comment type="subcellular location">
    <subcellularLocation>
        <location evidence="2">Endomembrane system</location>
    </subcellularLocation>
    <subcellularLocation>
        <location evidence="1">Membrane</location>
        <topology evidence="1">Multi-pass membrane protein</topology>
    </subcellularLocation>
</comment>
<keyword evidence="24" id="KW-1185">Reference proteome</keyword>
<dbReference type="Pfam" id="PF07714">
    <property type="entry name" value="PK_Tyr_Ser-Thr"/>
    <property type="match status" value="2"/>
</dbReference>
<dbReference type="InterPro" id="IPR020635">
    <property type="entry name" value="Tyr_kinase_cat_dom"/>
</dbReference>
<reference evidence="23 24" key="1">
    <citation type="submission" date="2018-03" db="EMBL/GenBank/DDBJ databases">
        <title>Draft genome sequence of Rohu Carp (Labeo rohita).</title>
        <authorList>
            <person name="Das P."/>
            <person name="Kushwaha B."/>
            <person name="Joshi C.G."/>
            <person name="Kumar D."/>
            <person name="Nagpure N.S."/>
            <person name="Sahoo L."/>
            <person name="Das S.P."/>
            <person name="Bit A."/>
            <person name="Patnaik S."/>
            <person name="Meher P.K."/>
            <person name="Jayasankar P."/>
            <person name="Koringa P.G."/>
            <person name="Patel N.V."/>
            <person name="Hinsu A.T."/>
            <person name="Kumar R."/>
            <person name="Pandey M."/>
            <person name="Agarwal S."/>
            <person name="Srivastava S."/>
            <person name="Singh M."/>
            <person name="Iquebal M.A."/>
            <person name="Jaiswal S."/>
            <person name="Angadi U.B."/>
            <person name="Kumar N."/>
            <person name="Raza M."/>
            <person name="Shah T.M."/>
            <person name="Rai A."/>
            <person name="Jena J.K."/>
        </authorList>
    </citation>
    <scope>NUCLEOTIDE SEQUENCE [LARGE SCALE GENOMIC DNA]</scope>
    <source>
        <strain evidence="23">DASCIFA01</strain>
        <tissue evidence="23">Testis</tissue>
    </source>
</reference>
<accession>A0A498MWK8</accession>
<feature type="transmembrane region" description="Helical" evidence="19">
    <location>
        <begin position="404"/>
        <end position="425"/>
    </location>
</feature>
<dbReference type="EC" id="2.7.10.2" evidence="4"/>
<evidence type="ECO:0000256" key="5">
    <source>
        <dbReference type="ARBA" id="ARBA00022553"/>
    </source>
</evidence>
<dbReference type="FunFam" id="1.10.510.10:FF:001512">
    <property type="entry name" value="Receptor tyrosine-protein kinase erbB-2"/>
    <property type="match status" value="1"/>
</dbReference>
<dbReference type="InterPro" id="IPR051286">
    <property type="entry name" value="JAK"/>
</dbReference>
<dbReference type="Proteomes" id="UP000290572">
    <property type="component" value="Unassembled WGS sequence"/>
</dbReference>
<dbReference type="SUPFAM" id="SSF55550">
    <property type="entry name" value="SH2 domain"/>
    <property type="match status" value="1"/>
</dbReference>
<name>A0A498MWK8_LABRO</name>
<dbReference type="CDD" id="cd05038">
    <property type="entry name" value="PTKc_Jak_rpt2"/>
    <property type="match status" value="1"/>
</dbReference>
<keyword evidence="9 17" id="KW-0547">Nucleotide-binding</keyword>
<keyword evidence="6" id="KW-0808">Transferase</keyword>
<sequence length="1441" mass="161305">MASDSDRPGFSLVDYAVFAAMLGVSVAIGLFQSLRKSTDRSNVDSFFTGGRSFSAVPVGLSLCASFMSAVQVLGVPSEAYLYGFKFLFMCLGQALNSLIVAVLFVPVFYRLKITSSSQGGMKAVIWTDVFQIVVMLSGFIAVFIQGTILAGGPARVLEIANNGSRINFNDFNIDPQRRYSFWTLTVGGTMVWLSMYGANQAQVQRYISCRTEKQAQLALLVNQVGLCLIVSSAATCGIVMFALYGSCDPLKSGKISAPDQYMPYLVLDIFRNRPGFPALLYGLGCITMAALSSLLDWGVLQGSFTVMGVVNGPLLGAFVLGMFVPATNKPGVFSGVAVGFCLSLWLAVGSTIYPPTPQTMGVLPTSTGHCNATLNNTTIAAKSSILASSVSQDYSLQNIYAISYLYFGALSTSAVVLVGVVVSYITGPTKKDSISPGLLRWNLEQKTCSASCHILNETTNNPTEILLSQKELFATADKQDVLLNKEDRLAEKTMSEEEEVPLMKSERAGSQKSSCDSALQVHLYYSPSLNSETTFTIPTGHITAESVCVLAAKASGFLPVFHNLFALASEDLSYWYPPTHVFNSEENVKVHYRVRFFFSSWFGQGSKASYRFSLSRGRICAVLDYCVIDYLFAQSRSDFVLGRGGISPPLSLQQECLGMAVLDLWRMAKERNQSLGEICNTTSYKTCLPETHRQDIQRMSRLARYQIRKTLKRFLKKLGRCSAGERSLKLKYLMELNVVEPNYGSESFTLHHSGWSEFAVHKLKKAGAKNGMFLLRHSPKDFDKYFLTVCIETPLGVDYKDCLIEKNEKFSLAGIHNSFCSLKQLTDFYQHSTLLMSEIPVTLGKCCPPRPKELTNMIIIRNSSMTEMPSSPMLQRHKPSHMQFHMIKHEDLTWRESLGQGSFTHIFRGSKTDQRDGLTHSTEVLLKVLDANHKNCWESFFEAASLMSQISHKHLLLVYGISVHKSKNIMVQEFVKHGALDLYLKRSASVSVSWKLDVAKQLACALNFLEEKNIAHGNICAKNLLLAREGDPSSDNLPFIKLSDPGISMALLGKDVVLDRIPWVAPEVLDTLEIELECDKWSFGTTLWEIFNNGEAPLQGLDLVQKQQFYDHFSNLPALEWAELADLIAQCMQYQPELRPSCRSIIRQLNSLITSDYEILHATGTLPKSDSLWRRPNMFKKQQQDVFEERYLRFISVLGKGNFGSVELCRYDPWGDNTGDLVAVKELQSNKQATMADFMREIQTISSLHCDYIVKYKGICYSAGRLSTKLVMEYLPYGSLIGYMEKHRQNVCTRRLLLFASQICKGMEYLQSMRYVHRDLAARNILVASDTLVKIADFGLTKIIPVEKEYYRVTQPGESPIFWYAPESISEFKFSHKSDVWSFGVVLHELFSYCDISRNPKRVHSIMMQCWEFNSEDRPSFSSLQDLIENCLLDEREGCKG</sequence>
<dbReference type="Gene3D" id="3.30.200.20">
    <property type="entry name" value="Phosphorylase Kinase, domain 1"/>
    <property type="match status" value="2"/>
</dbReference>
<keyword evidence="15" id="KW-0829">Tyrosine-protein kinase</keyword>
<dbReference type="InterPro" id="IPR036860">
    <property type="entry name" value="SH2_dom_sf"/>
</dbReference>
<dbReference type="SMART" id="SM00252">
    <property type="entry name" value="SH2"/>
    <property type="match status" value="1"/>
</dbReference>
<dbReference type="Gene3D" id="3.30.505.10">
    <property type="entry name" value="SH2 domain"/>
    <property type="match status" value="1"/>
</dbReference>
<evidence type="ECO:0000256" key="10">
    <source>
        <dbReference type="ARBA" id="ARBA00022777"/>
    </source>
</evidence>
<keyword evidence="7 19" id="KW-0812">Transmembrane</keyword>
<feature type="domain" description="Protein kinase" evidence="20">
    <location>
        <begin position="892"/>
        <end position="1153"/>
    </location>
</feature>
<evidence type="ECO:0000256" key="1">
    <source>
        <dbReference type="ARBA" id="ARBA00004141"/>
    </source>
</evidence>
<evidence type="ECO:0000256" key="3">
    <source>
        <dbReference type="ARBA" id="ARBA00006434"/>
    </source>
</evidence>
<dbReference type="SUPFAM" id="SSF56112">
    <property type="entry name" value="Protein kinase-like (PK-like)"/>
    <property type="match status" value="2"/>
</dbReference>
<dbReference type="GO" id="GO:0005524">
    <property type="term" value="F:ATP binding"/>
    <property type="evidence" value="ECO:0007669"/>
    <property type="project" value="UniProtKB-UniRule"/>
</dbReference>
<dbReference type="GO" id="GO:0022857">
    <property type="term" value="F:transmembrane transporter activity"/>
    <property type="evidence" value="ECO:0007669"/>
    <property type="project" value="InterPro"/>
</dbReference>
<dbReference type="Gene3D" id="1.10.510.10">
    <property type="entry name" value="Transferase(Phosphotransferase) domain 1"/>
    <property type="match status" value="2"/>
</dbReference>
<dbReference type="GO" id="GO:0060397">
    <property type="term" value="P:growth hormone receptor signaling pathway via JAK-STAT"/>
    <property type="evidence" value="ECO:0007669"/>
    <property type="project" value="TreeGrafter"/>
</dbReference>
<keyword evidence="14 19" id="KW-0472">Membrane</keyword>
<feature type="transmembrane region" description="Helical" evidence="19">
    <location>
        <begin position="12"/>
        <end position="31"/>
    </location>
</feature>
<dbReference type="InterPro" id="IPR011009">
    <property type="entry name" value="Kinase-like_dom_sf"/>
</dbReference>
<dbReference type="FunFam" id="1.10.510.10:FF:000110">
    <property type="entry name" value="Tyrosine-protein kinase"/>
    <property type="match status" value="1"/>
</dbReference>
<keyword evidence="12 19" id="KW-1133">Transmembrane helix</keyword>
<dbReference type="GO" id="GO:0005829">
    <property type="term" value="C:cytosol"/>
    <property type="evidence" value="ECO:0007669"/>
    <property type="project" value="TreeGrafter"/>
</dbReference>
<dbReference type="InterPro" id="IPR019749">
    <property type="entry name" value="Band_41_domain"/>
</dbReference>
<dbReference type="GO" id="GO:0016020">
    <property type="term" value="C:membrane"/>
    <property type="evidence" value="ECO:0007669"/>
    <property type="project" value="UniProtKB-SubCell"/>
</dbReference>
<comment type="similarity">
    <text evidence="3">Belongs to the sodium:solute symporter (SSF) (TC 2.A.21) family.</text>
</comment>
<dbReference type="GO" id="GO:0019221">
    <property type="term" value="P:cytokine-mediated signaling pathway"/>
    <property type="evidence" value="ECO:0007669"/>
    <property type="project" value="TreeGrafter"/>
</dbReference>
<dbReference type="EMBL" id="QBIY01012552">
    <property type="protein sequence ID" value="RXN24012.1"/>
    <property type="molecule type" value="Genomic_DNA"/>
</dbReference>
<protein>
    <recommendedName>
        <fullName evidence="4">non-specific protein-tyrosine kinase</fullName>
        <ecNumber evidence="4">2.7.10.2</ecNumber>
    </recommendedName>
</protein>
<feature type="transmembrane region" description="Helical" evidence="19">
    <location>
        <begin position="278"/>
        <end position="297"/>
    </location>
</feature>
<dbReference type="InterPro" id="IPR001245">
    <property type="entry name" value="Ser-Thr/Tyr_kinase_cat_dom"/>
</dbReference>
<dbReference type="InterPro" id="IPR017441">
    <property type="entry name" value="Protein_kinase_ATP_BS"/>
</dbReference>
<comment type="caution">
    <text evidence="23">The sequence shown here is derived from an EMBL/GenBank/DDBJ whole genome shotgun (WGS) entry which is preliminary data.</text>
</comment>
<feature type="domain" description="FERM" evidence="21">
    <location>
        <begin position="517"/>
        <end position="840"/>
    </location>
</feature>
<dbReference type="PROSITE" id="PS50283">
    <property type="entry name" value="NA_SOLUT_SYMP_3"/>
    <property type="match status" value="2"/>
</dbReference>
<dbReference type="FunFam" id="3.30.505.10:FF:000073">
    <property type="entry name" value="Tyrosine-protein kinase"/>
    <property type="match status" value="1"/>
</dbReference>
<dbReference type="PROSITE" id="PS00109">
    <property type="entry name" value="PROTEIN_KINASE_TYR"/>
    <property type="match status" value="1"/>
</dbReference>
<evidence type="ECO:0000313" key="23">
    <source>
        <dbReference type="EMBL" id="RXN24012.1"/>
    </source>
</evidence>
<dbReference type="PANTHER" id="PTHR45807">
    <property type="entry name" value="TYROSINE-PROTEIN KINASE HOPSCOTCH"/>
    <property type="match status" value="1"/>
</dbReference>
<feature type="transmembrane region" description="Helical" evidence="19">
    <location>
        <begin position="123"/>
        <end position="144"/>
    </location>
</feature>
<dbReference type="SMART" id="SM00295">
    <property type="entry name" value="B41"/>
    <property type="match status" value="1"/>
</dbReference>
<evidence type="ECO:0000256" key="16">
    <source>
        <dbReference type="ARBA" id="ARBA00051245"/>
    </source>
</evidence>
<dbReference type="InterPro" id="IPR000299">
    <property type="entry name" value="FERM_domain"/>
</dbReference>
<evidence type="ECO:0000256" key="11">
    <source>
        <dbReference type="ARBA" id="ARBA00022840"/>
    </source>
</evidence>
<dbReference type="InterPro" id="IPR038377">
    <property type="entry name" value="Na/Glc_symporter_sf"/>
</dbReference>
<feature type="transmembrane region" description="Helical" evidence="19">
    <location>
        <begin position="332"/>
        <end position="353"/>
    </location>
</feature>
<feature type="transmembrane region" description="Helical" evidence="19">
    <location>
        <begin position="304"/>
        <end position="326"/>
    </location>
</feature>
<evidence type="ECO:0000256" key="9">
    <source>
        <dbReference type="ARBA" id="ARBA00022741"/>
    </source>
</evidence>
<dbReference type="InterPro" id="IPR016251">
    <property type="entry name" value="Tyr_kinase_non-rcpt_Jak/Tyk2"/>
</dbReference>
<feature type="domain" description="Protein kinase" evidence="20">
    <location>
        <begin position="1192"/>
        <end position="1441"/>
    </location>
</feature>
<dbReference type="InterPro" id="IPR019748">
    <property type="entry name" value="FERM_central"/>
</dbReference>
<dbReference type="PANTHER" id="PTHR45807:SF3">
    <property type="entry name" value="TYROSINE-PROTEIN KINASE JAK3"/>
    <property type="match status" value="1"/>
</dbReference>
<dbReference type="InterPro" id="IPR001734">
    <property type="entry name" value="Na/solute_symporter"/>
</dbReference>
<dbReference type="GO" id="GO:0004715">
    <property type="term" value="F:non-membrane spanning protein tyrosine kinase activity"/>
    <property type="evidence" value="ECO:0007669"/>
    <property type="project" value="UniProtKB-EC"/>
</dbReference>
<dbReference type="FunFam" id="3.30.200.20:FF:000135">
    <property type="entry name" value="Tyrosine-protein kinase"/>
    <property type="match status" value="1"/>
</dbReference>
<comment type="catalytic activity">
    <reaction evidence="16">
        <text>L-tyrosyl-[protein] + ATP = O-phospho-L-tyrosyl-[protein] + ADP + H(+)</text>
        <dbReference type="Rhea" id="RHEA:10596"/>
        <dbReference type="Rhea" id="RHEA-COMP:10136"/>
        <dbReference type="Rhea" id="RHEA-COMP:20101"/>
        <dbReference type="ChEBI" id="CHEBI:15378"/>
        <dbReference type="ChEBI" id="CHEBI:30616"/>
        <dbReference type="ChEBI" id="CHEBI:46858"/>
        <dbReference type="ChEBI" id="CHEBI:61978"/>
        <dbReference type="ChEBI" id="CHEBI:456216"/>
        <dbReference type="EC" id="2.7.10.2"/>
    </reaction>
</comment>
<dbReference type="GO" id="GO:0012505">
    <property type="term" value="C:endomembrane system"/>
    <property type="evidence" value="ECO:0007669"/>
    <property type="project" value="UniProtKB-SubCell"/>
</dbReference>
<feature type="binding site" evidence="17">
    <location>
        <position position="1225"/>
    </location>
    <ligand>
        <name>ATP</name>
        <dbReference type="ChEBI" id="CHEBI:30616"/>
    </ligand>
</feature>
<dbReference type="PROSITE" id="PS50057">
    <property type="entry name" value="FERM_3"/>
    <property type="match status" value="1"/>
</dbReference>
<keyword evidence="10 23" id="KW-0418">Kinase</keyword>
<dbReference type="Pfam" id="PF18379">
    <property type="entry name" value="FERM_F1"/>
    <property type="match status" value="1"/>
</dbReference>
<evidence type="ECO:0000313" key="24">
    <source>
        <dbReference type="Proteomes" id="UP000290572"/>
    </source>
</evidence>
<evidence type="ECO:0000259" key="20">
    <source>
        <dbReference type="PROSITE" id="PS50011"/>
    </source>
</evidence>
<evidence type="ECO:0000256" key="15">
    <source>
        <dbReference type="ARBA" id="ARBA00023137"/>
    </source>
</evidence>
<evidence type="ECO:0000256" key="18">
    <source>
        <dbReference type="SAM" id="MobiDB-lite"/>
    </source>
</evidence>
<dbReference type="GO" id="GO:0050793">
    <property type="term" value="P:regulation of developmental process"/>
    <property type="evidence" value="ECO:0007669"/>
    <property type="project" value="UniProtKB-ARBA"/>
</dbReference>
<feature type="region of interest" description="Disordered" evidence="18">
    <location>
        <begin position="490"/>
        <end position="509"/>
    </location>
</feature>
<dbReference type="InterPro" id="IPR041155">
    <property type="entry name" value="FERM_F1"/>
</dbReference>
<keyword evidence="8" id="KW-0677">Repeat</keyword>
<evidence type="ECO:0000256" key="2">
    <source>
        <dbReference type="ARBA" id="ARBA00004308"/>
    </source>
</evidence>
<evidence type="ECO:0000256" key="7">
    <source>
        <dbReference type="ARBA" id="ARBA00022692"/>
    </source>
</evidence>
<dbReference type="GO" id="GO:0007259">
    <property type="term" value="P:cell surface receptor signaling pathway via JAK-STAT"/>
    <property type="evidence" value="ECO:0007669"/>
    <property type="project" value="TreeGrafter"/>
</dbReference>
<dbReference type="PRINTS" id="PR00109">
    <property type="entry name" value="TYRKINASE"/>
</dbReference>
<proteinExistence type="inferred from homology"/>
<evidence type="ECO:0000256" key="19">
    <source>
        <dbReference type="SAM" id="Phobius"/>
    </source>
</evidence>
<dbReference type="Pfam" id="PF00474">
    <property type="entry name" value="SSF"/>
    <property type="match status" value="2"/>
</dbReference>
<dbReference type="Gene3D" id="1.20.1730.10">
    <property type="entry name" value="Sodium/glucose cotransporter"/>
    <property type="match status" value="2"/>
</dbReference>
<dbReference type="EMBL" id="QBIY01013061">
    <property type="protein sequence ID" value="RXN12377.1"/>
    <property type="molecule type" value="Genomic_DNA"/>
</dbReference>
<evidence type="ECO:0000256" key="6">
    <source>
        <dbReference type="ARBA" id="ARBA00022679"/>
    </source>
</evidence>
<dbReference type="GO" id="GO:0005131">
    <property type="term" value="F:growth hormone receptor binding"/>
    <property type="evidence" value="ECO:0007669"/>
    <property type="project" value="TreeGrafter"/>
</dbReference>
<dbReference type="PROSITE" id="PS00107">
    <property type="entry name" value="PROTEIN_KINASE_ATP"/>
    <property type="match status" value="1"/>
</dbReference>
<dbReference type="GO" id="GO:0048468">
    <property type="term" value="P:cell development"/>
    <property type="evidence" value="ECO:0007669"/>
    <property type="project" value="UniProtKB-ARBA"/>
</dbReference>
<dbReference type="FunFam" id="3.30.200.20:FF:000084">
    <property type="entry name" value="Tyrosine-protein kinase"/>
    <property type="match status" value="1"/>
</dbReference>
<dbReference type="PROSITE" id="PS50011">
    <property type="entry name" value="PROTEIN_KINASE_DOM"/>
    <property type="match status" value="2"/>
</dbReference>
<dbReference type="SMART" id="SM00219">
    <property type="entry name" value="TyrKc"/>
    <property type="match status" value="2"/>
</dbReference>
<organism evidence="23 24">
    <name type="scientific">Labeo rohita</name>
    <name type="common">Indian major carp</name>
    <name type="synonym">Cyprinus rohita</name>
    <dbReference type="NCBI Taxonomy" id="84645"/>
    <lineage>
        <taxon>Eukaryota</taxon>
        <taxon>Metazoa</taxon>
        <taxon>Chordata</taxon>
        <taxon>Craniata</taxon>
        <taxon>Vertebrata</taxon>
        <taxon>Euteleostomi</taxon>
        <taxon>Actinopterygii</taxon>
        <taxon>Neopterygii</taxon>
        <taxon>Teleostei</taxon>
        <taxon>Ostariophysi</taxon>
        <taxon>Cypriniformes</taxon>
        <taxon>Cyprinidae</taxon>
        <taxon>Labeoninae</taxon>
        <taxon>Labeonini</taxon>
        <taxon>Labeo</taxon>
    </lineage>
</organism>
<dbReference type="GO" id="GO:0030182">
    <property type="term" value="P:neuron differentiation"/>
    <property type="evidence" value="ECO:0007669"/>
    <property type="project" value="UniProtKB-ARBA"/>
</dbReference>
<evidence type="ECO:0000313" key="22">
    <source>
        <dbReference type="EMBL" id="RXN12377.1"/>
    </source>
</evidence>
<feature type="transmembrane region" description="Helical" evidence="19">
    <location>
        <begin position="219"/>
        <end position="244"/>
    </location>
</feature>
<feature type="transmembrane region" description="Helical" evidence="19">
    <location>
        <begin position="52"/>
        <end position="74"/>
    </location>
</feature>
<dbReference type="InterPro" id="IPR008266">
    <property type="entry name" value="Tyr_kinase_AS"/>
</dbReference>
<evidence type="ECO:0000256" key="4">
    <source>
        <dbReference type="ARBA" id="ARBA00011903"/>
    </source>
</evidence>
<evidence type="ECO:0000259" key="21">
    <source>
        <dbReference type="PROSITE" id="PS50057"/>
    </source>
</evidence>